<proteinExistence type="predicted"/>
<dbReference type="Proteomes" id="UP000447355">
    <property type="component" value="Unassembled WGS sequence"/>
</dbReference>
<name>A0A845GEM4_9BURK</name>
<dbReference type="EMBL" id="WWCX01000001">
    <property type="protein sequence ID" value="MYM92351.1"/>
    <property type="molecule type" value="Genomic_DNA"/>
</dbReference>
<evidence type="ECO:0000313" key="1">
    <source>
        <dbReference type="EMBL" id="MYM92351.1"/>
    </source>
</evidence>
<accession>A0A845GEM4</accession>
<sequence length="120" mass="12887">MSLIAHTCDAPKARPTPLVGLTPARPVTAIEADLLALLDRQGCIRGTAQVGYELWPDHEMQAQGAAIAAAKVIGKLRVLDMVLVSKNGETYSYEISAMGKVALEAFRSSKIDPRQLSLID</sequence>
<protein>
    <submittedName>
        <fullName evidence="1">Uncharacterized protein</fullName>
    </submittedName>
</protein>
<evidence type="ECO:0000313" key="2">
    <source>
        <dbReference type="Proteomes" id="UP000447355"/>
    </source>
</evidence>
<gene>
    <name evidence="1" type="ORF">GTP90_00580</name>
</gene>
<dbReference type="AlphaFoldDB" id="A0A845GEM4"/>
<organism evidence="1 2">
    <name type="scientific">Duganella vulcania</name>
    <dbReference type="NCBI Taxonomy" id="2692166"/>
    <lineage>
        <taxon>Bacteria</taxon>
        <taxon>Pseudomonadati</taxon>
        <taxon>Pseudomonadota</taxon>
        <taxon>Betaproteobacteria</taxon>
        <taxon>Burkholderiales</taxon>
        <taxon>Oxalobacteraceae</taxon>
        <taxon>Telluria group</taxon>
        <taxon>Duganella</taxon>
    </lineage>
</organism>
<reference evidence="1" key="1">
    <citation type="submission" date="2019-12" db="EMBL/GenBank/DDBJ databases">
        <title>Novel species isolated from a subtropical stream in China.</title>
        <authorList>
            <person name="Lu H."/>
        </authorList>
    </citation>
    <scope>NUCLEOTIDE SEQUENCE [LARGE SCALE GENOMIC DNA]</scope>
    <source>
        <strain evidence="1">FT81W</strain>
    </source>
</reference>
<comment type="caution">
    <text evidence="1">The sequence shown here is derived from an EMBL/GenBank/DDBJ whole genome shotgun (WGS) entry which is preliminary data.</text>
</comment>
<dbReference type="RefSeq" id="WP_161081624.1">
    <property type="nucleotide sequence ID" value="NZ_WWCX01000001.1"/>
</dbReference>